<dbReference type="InterPro" id="IPR025875">
    <property type="entry name" value="Leu-rich_rpt_4"/>
</dbReference>
<protein>
    <submittedName>
        <fullName evidence="3">Uncharacterized protein</fullName>
    </submittedName>
</protein>
<evidence type="ECO:0000256" key="2">
    <source>
        <dbReference type="ARBA" id="ARBA00022737"/>
    </source>
</evidence>
<proteinExistence type="predicted"/>
<dbReference type="PROSITE" id="PS51450">
    <property type="entry name" value="LRR"/>
    <property type="match status" value="2"/>
</dbReference>
<dbReference type="Gene3D" id="3.80.10.10">
    <property type="entry name" value="Ribonuclease Inhibitor"/>
    <property type="match status" value="1"/>
</dbReference>
<dbReference type="PANTHER" id="PTHR22708">
    <property type="entry name" value="LEUCINE-RICH REPEAT-CONTAINING PROTEIN 56"/>
    <property type="match status" value="1"/>
</dbReference>
<organism evidence="3 4">
    <name type="scientific">Polyrhizophydium stewartii</name>
    <dbReference type="NCBI Taxonomy" id="2732419"/>
    <lineage>
        <taxon>Eukaryota</taxon>
        <taxon>Fungi</taxon>
        <taxon>Fungi incertae sedis</taxon>
        <taxon>Chytridiomycota</taxon>
        <taxon>Chytridiomycota incertae sedis</taxon>
        <taxon>Chytridiomycetes</taxon>
        <taxon>Rhizophydiales</taxon>
        <taxon>Rhizophydiales incertae sedis</taxon>
        <taxon>Polyrhizophydium</taxon>
    </lineage>
</organism>
<comment type="caution">
    <text evidence="3">The sequence shown here is derived from an EMBL/GenBank/DDBJ whole genome shotgun (WGS) entry which is preliminary data.</text>
</comment>
<dbReference type="PANTHER" id="PTHR22708:SF0">
    <property type="entry name" value="LEUCINE-RICH REPEAT-CONTAINING PROTEIN 56"/>
    <property type="match status" value="1"/>
</dbReference>
<dbReference type="SUPFAM" id="SSF52058">
    <property type="entry name" value="L domain-like"/>
    <property type="match status" value="1"/>
</dbReference>
<accession>A0ABR4N9G7</accession>
<evidence type="ECO:0000313" key="3">
    <source>
        <dbReference type="EMBL" id="KAL2916152.1"/>
    </source>
</evidence>
<sequence>MASDAPAVMYQNVAALNPHVFTPEDEMDDLMGNFLSESKLATLTGASDLKSVKFLEIKVDSRKTGLGNLGKCVPNVQQLKLNNSYVPRVRDLGSGFASLRVLWMARCELEDIDGIGSLHALRELYLAYNQITDISSISLLEHLGILDLESNEIADLDQIEHLSLCSHLQELTLEGNPLDFSQHIESSENGQAREDDADAMQDLARTVICKIIPQLRILDDQIVGSRQDNQDKSRSNESRYAYGMHSALAATVCLPSVAAIDVVQLWTPSDGNILAQEVEYVLPVANKSEPDICASWSTGGSMLASIVKGMYEDTVTLKDCKTPDCSGRCGGPWASTNSSNKILNMRATYLTQNRTLTASEFQALTPLNPSASSYFRHTEYSKAELAFGGIPVAARIAYVRPMCTAGKDGYYFKSQVSNGQIVTRRYKDSSCSGKADNDVATFSGDMFPADAPGGSGACIKGAINSPVLGIKLSEAASAGHQSSLAAAAVAIVALVTAAGVAFF</sequence>
<dbReference type="EMBL" id="JADGIZ020000018">
    <property type="protein sequence ID" value="KAL2916152.1"/>
    <property type="molecule type" value="Genomic_DNA"/>
</dbReference>
<dbReference type="InterPro" id="IPR032675">
    <property type="entry name" value="LRR_dom_sf"/>
</dbReference>
<evidence type="ECO:0000256" key="1">
    <source>
        <dbReference type="ARBA" id="ARBA00022614"/>
    </source>
</evidence>
<keyword evidence="2" id="KW-0677">Repeat</keyword>
<name>A0ABR4N9G7_9FUNG</name>
<dbReference type="Proteomes" id="UP001527925">
    <property type="component" value="Unassembled WGS sequence"/>
</dbReference>
<reference evidence="3 4" key="1">
    <citation type="submission" date="2023-09" db="EMBL/GenBank/DDBJ databases">
        <title>Pangenome analysis of Batrachochytrium dendrobatidis and related Chytrids.</title>
        <authorList>
            <person name="Yacoub M.N."/>
            <person name="Stajich J.E."/>
            <person name="James T.Y."/>
        </authorList>
    </citation>
    <scope>NUCLEOTIDE SEQUENCE [LARGE SCALE GENOMIC DNA]</scope>
    <source>
        <strain evidence="3 4">JEL0888</strain>
    </source>
</reference>
<dbReference type="Pfam" id="PF12799">
    <property type="entry name" value="LRR_4"/>
    <property type="match status" value="1"/>
</dbReference>
<keyword evidence="1" id="KW-0433">Leucine-rich repeat</keyword>
<evidence type="ECO:0000313" key="4">
    <source>
        <dbReference type="Proteomes" id="UP001527925"/>
    </source>
</evidence>
<keyword evidence="4" id="KW-1185">Reference proteome</keyword>
<dbReference type="InterPro" id="IPR001611">
    <property type="entry name" value="Leu-rich_rpt"/>
</dbReference>
<gene>
    <name evidence="3" type="ORF">HK105_204243</name>
</gene>
<dbReference type="InterPro" id="IPR040091">
    <property type="entry name" value="LRRC56"/>
</dbReference>